<dbReference type="EMBL" id="JANBUK010000788">
    <property type="protein sequence ID" value="KAJ2788692.1"/>
    <property type="molecule type" value="Genomic_DNA"/>
</dbReference>
<protein>
    <submittedName>
        <fullName evidence="1">Uncharacterized protein</fullName>
    </submittedName>
</protein>
<sequence>MLARTISALTFVAACSATALPNQPAGTHLVLPKRCGGCGWYGGYGGYGGYGDFGFPFSALFTNEFDRNSDRANFNENTFYSNNVHANAASDNVHSFNNANIIA</sequence>
<name>A0ACC1KF30_9FUNG</name>
<proteinExistence type="predicted"/>
<keyword evidence="2" id="KW-1185">Reference proteome</keyword>
<evidence type="ECO:0000313" key="2">
    <source>
        <dbReference type="Proteomes" id="UP001140066"/>
    </source>
</evidence>
<dbReference type="Proteomes" id="UP001140066">
    <property type="component" value="Unassembled WGS sequence"/>
</dbReference>
<gene>
    <name evidence="1" type="ORF">GGI18_002813</name>
</gene>
<organism evidence="1 2">
    <name type="scientific">Coemansia linderi</name>
    <dbReference type="NCBI Taxonomy" id="2663919"/>
    <lineage>
        <taxon>Eukaryota</taxon>
        <taxon>Fungi</taxon>
        <taxon>Fungi incertae sedis</taxon>
        <taxon>Zoopagomycota</taxon>
        <taxon>Kickxellomycotina</taxon>
        <taxon>Kickxellomycetes</taxon>
        <taxon>Kickxellales</taxon>
        <taxon>Kickxellaceae</taxon>
        <taxon>Coemansia</taxon>
    </lineage>
</organism>
<evidence type="ECO:0000313" key="1">
    <source>
        <dbReference type="EMBL" id="KAJ2788692.1"/>
    </source>
</evidence>
<comment type="caution">
    <text evidence="1">The sequence shown here is derived from an EMBL/GenBank/DDBJ whole genome shotgun (WGS) entry which is preliminary data.</text>
</comment>
<reference evidence="1" key="1">
    <citation type="submission" date="2022-07" db="EMBL/GenBank/DDBJ databases">
        <title>Phylogenomic reconstructions and comparative analyses of Kickxellomycotina fungi.</title>
        <authorList>
            <person name="Reynolds N.K."/>
            <person name="Stajich J.E."/>
            <person name="Barry K."/>
            <person name="Grigoriev I.V."/>
            <person name="Crous P."/>
            <person name="Smith M.E."/>
        </authorList>
    </citation>
    <scope>NUCLEOTIDE SEQUENCE</scope>
    <source>
        <strain evidence="1">BCRC 34191</strain>
    </source>
</reference>
<accession>A0ACC1KF30</accession>